<dbReference type="Pfam" id="PF11703">
    <property type="entry name" value="UPF0506"/>
    <property type="match status" value="1"/>
</dbReference>
<feature type="signal peptide" evidence="6">
    <location>
        <begin position="1"/>
        <end position="18"/>
    </location>
</feature>
<feature type="domain" description="UPF0506" evidence="7">
    <location>
        <begin position="22"/>
        <end position="78"/>
    </location>
</feature>
<accession>A0A0R3T7I6</accession>
<name>A0A0R3T7I6_RODNA</name>
<keyword evidence="4" id="KW-0960">Knottin</keyword>
<feature type="chain" id="PRO_5043131714" evidence="6">
    <location>
        <begin position="19"/>
        <end position="81"/>
    </location>
</feature>
<gene>
    <name evidence="8" type="ORF">HNAJ_LOCUS3023</name>
</gene>
<evidence type="ECO:0000259" key="7">
    <source>
        <dbReference type="Pfam" id="PF11703"/>
    </source>
</evidence>
<dbReference type="AlphaFoldDB" id="A0A0R3T7I6"/>
<comment type="subcellular location">
    <subcellularLocation>
        <location evidence="1">Secreted</location>
    </subcellularLocation>
</comment>
<evidence type="ECO:0000256" key="5">
    <source>
        <dbReference type="ARBA" id="ARBA00023157"/>
    </source>
</evidence>
<keyword evidence="3 6" id="KW-0732">Signal</keyword>
<reference evidence="8 9" key="2">
    <citation type="submission" date="2018-11" db="EMBL/GenBank/DDBJ databases">
        <authorList>
            <consortium name="Pathogen Informatics"/>
        </authorList>
    </citation>
    <scope>NUCLEOTIDE SEQUENCE [LARGE SCALE GENOMIC DNA]</scope>
</reference>
<dbReference type="Proteomes" id="UP000278807">
    <property type="component" value="Unassembled WGS sequence"/>
</dbReference>
<evidence type="ECO:0000313" key="8">
    <source>
        <dbReference type="EMBL" id="VDN98882.1"/>
    </source>
</evidence>
<evidence type="ECO:0000256" key="4">
    <source>
        <dbReference type="ARBA" id="ARBA00022854"/>
    </source>
</evidence>
<reference evidence="10" key="1">
    <citation type="submission" date="2017-02" db="UniProtKB">
        <authorList>
            <consortium name="WormBaseParasite"/>
        </authorList>
    </citation>
    <scope>IDENTIFICATION</scope>
</reference>
<dbReference type="WBParaSite" id="HNAJ_0000302401-mRNA-1">
    <property type="protein sequence ID" value="HNAJ_0000302401-mRNA-1"/>
    <property type="gene ID" value="HNAJ_0000302401"/>
</dbReference>
<evidence type="ECO:0000256" key="1">
    <source>
        <dbReference type="ARBA" id="ARBA00004613"/>
    </source>
</evidence>
<keyword evidence="5" id="KW-1015">Disulfide bond</keyword>
<evidence type="ECO:0000313" key="10">
    <source>
        <dbReference type="WBParaSite" id="HNAJ_0000302401-mRNA-1"/>
    </source>
</evidence>
<evidence type="ECO:0000256" key="3">
    <source>
        <dbReference type="ARBA" id="ARBA00022729"/>
    </source>
</evidence>
<proteinExistence type="predicted"/>
<keyword evidence="2" id="KW-0964">Secreted</keyword>
<protein>
    <submittedName>
        <fullName evidence="10">UPF0506 domain-containing protein</fullName>
    </submittedName>
</protein>
<dbReference type="EMBL" id="UZAE01001655">
    <property type="protein sequence ID" value="VDN98882.1"/>
    <property type="molecule type" value="Genomic_DNA"/>
</dbReference>
<sequence length="81" mass="9065">MFAFNVILFASLLTLANSQSTCSELGQWCDGTLFHRCCGQLQCELSSIFNGKCAECLGSGQMCSRDEQCCSKNCRWYRICD</sequence>
<organism evidence="10">
    <name type="scientific">Rodentolepis nana</name>
    <name type="common">Dwarf tapeworm</name>
    <name type="synonym">Hymenolepis nana</name>
    <dbReference type="NCBI Taxonomy" id="102285"/>
    <lineage>
        <taxon>Eukaryota</taxon>
        <taxon>Metazoa</taxon>
        <taxon>Spiralia</taxon>
        <taxon>Lophotrochozoa</taxon>
        <taxon>Platyhelminthes</taxon>
        <taxon>Cestoda</taxon>
        <taxon>Eucestoda</taxon>
        <taxon>Cyclophyllidea</taxon>
        <taxon>Hymenolepididae</taxon>
        <taxon>Rodentolepis</taxon>
    </lineage>
</organism>
<dbReference type="InterPro" id="IPR021712">
    <property type="entry name" value="UPF0506"/>
</dbReference>
<evidence type="ECO:0000256" key="2">
    <source>
        <dbReference type="ARBA" id="ARBA00022525"/>
    </source>
</evidence>
<dbReference type="GO" id="GO:0005576">
    <property type="term" value="C:extracellular region"/>
    <property type="evidence" value="ECO:0007669"/>
    <property type="project" value="UniProtKB-SubCell"/>
</dbReference>
<evidence type="ECO:0000256" key="6">
    <source>
        <dbReference type="SAM" id="SignalP"/>
    </source>
</evidence>
<evidence type="ECO:0000313" key="9">
    <source>
        <dbReference type="Proteomes" id="UP000278807"/>
    </source>
</evidence>
<dbReference type="OrthoDB" id="5021976at2759"/>
<keyword evidence="9" id="KW-1185">Reference proteome</keyword>